<accession>A0A834FYI0</accession>
<dbReference type="AlphaFoldDB" id="A0A834FYI0"/>
<dbReference type="OrthoDB" id="759501at2759"/>
<keyword evidence="1" id="KW-0175">Coiled coil</keyword>
<evidence type="ECO:0000256" key="2">
    <source>
        <dbReference type="SAM" id="MobiDB-lite"/>
    </source>
</evidence>
<evidence type="ECO:0000256" key="1">
    <source>
        <dbReference type="SAM" id="Coils"/>
    </source>
</evidence>
<evidence type="ECO:0000313" key="4">
    <source>
        <dbReference type="EMBL" id="KAF7120499.1"/>
    </source>
</evidence>
<organism evidence="4 5">
    <name type="scientific">Rhododendron simsii</name>
    <name type="common">Sims's rhododendron</name>
    <dbReference type="NCBI Taxonomy" id="118357"/>
    <lineage>
        <taxon>Eukaryota</taxon>
        <taxon>Viridiplantae</taxon>
        <taxon>Streptophyta</taxon>
        <taxon>Embryophyta</taxon>
        <taxon>Tracheophyta</taxon>
        <taxon>Spermatophyta</taxon>
        <taxon>Magnoliopsida</taxon>
        <taxon>eudicotyledons</taxon>
        <taxon>Gunneridae</taxon>
        <taxon>Pentapetalae</taxon>
        <taxon>asterids</taxon>
        <taxon>Ericales</taxon>
        <taxon>Ericaceae</taxon>
        <taxon>Ericoideae</taxon>
        <taxon>Rhodoreae</taxon>
        <taxon>Rhododendron</taxon>
    </lineage>
</organism>
<protein>
    <recommendedName>
        <fullName evidence="3">DUF7806 domain-containing protein</fullName>
    </recommendedName>
</protein>
<dbReference type="PANTHER" id="PTHR35489:SF2">
    <property type="entry name" value="TITAN9"/>
    <property type="match status" value="1"/>
</dbReference>
<dbReference type="Pfam" id="PF25091">
    <property type="entry name" value="DUF7806"/>
    <property type="match status" value="1"/>
</dbReference>
<reference evidence="4" key="1">
    <citation type="submission" date="2019-11" db="EMBL/GenBank/DDBJ databases">
        <authorList>
            <person name="Liu Y."/>
            <person name="Hou J."/>
            <person name="Li T.-Q."/>
            <person name="Guan C.-H."/>
            <person name="Wu X."/>
            <person name="Wu H.-Z."/>
            <person name="Ling F."/>
            <person name="Zhang R."/>
            <person name="Shi X.-G."/>
            <person name="Ren J.-P."/>
            <person name="Chen E.-F."/>
            <person name="Sun J.-M."/>
        </authorList>
    </citation>
    <scope>NUCLEOTIDE SEQUENCE</scope>
    <source>
        <strain evidence="4">Adult_tree_wgs_1</strain>
        <tissue evidence="4">Leaves</tissue>
    </source>
</reference>
<dbReference type="PANTHER" id="PTHR35489">
    <property type="entry name" value="TITAN9"/>
    <property type="match status" value="1"/>
</dbReference>
<feature type="coiled-coil region" evidence="1">
    <location>
        <begin position="38"/>
        <end position="65"/>
    </location>
</feature>
<dbReference type="GO" id="GO:0003006">
    <property type="term" value="P:developmental process involved in reproduction"/>
    <property type="evidence" value="ECO:0007669"/>
    <property type="project" value="TreeGrafter"/>
</dbReference>
<dbReference type="InterPro" id="IPR056708">
    <property type="entry name" value="DUF7806"/>
</dbReference>
<dbReference type="Proteomes" id="UP000626092">
    <property type="component" value="Unassembled WGS sequence"/>
</dbReference>
<evidence type="ECO:0000313" key="5">
    <source>
        <dbReference type="Proteomes" id="UP000626092"/>
    </source>
</evidence>
<feature type="region of interest" description="Disordered" evidence="2">
    <location>
        <begin position="154"/>
        <end position="199"/>
    </location>
</feature>
<gene>
    <name evidence="4" type="ORF">RHSIM_Rhsim13G0217200</name>
</gene>
<proteinExistence type="predicted"/>
<keyword evidence="5" id="KW-1185">Reference proteome</keyword>
<feature type="compositionally biased region" description="Basic and acidic residues" evidence="2">
    <location>
        <begin position="170"/>
        <end position="185"/>
    </location>
</feature>
<sequence>MEALYSKLYDKYSKIKTQKESEMDKLNHDQEVKFMKYVTAADELIEHLRNENRRLHEQTNNLRSEAASISDTTLICCFAECLDSISVKWLVSTADNQLSEEIERLRYLQHEGLCCSAREGNTENGQLNMSGRSQVGSGILNGSDVNVTRKRRRHYGTSADNTVAPYSGDQLEHAPGRESASDLSKKTLSGGTDSVFHQPECETASDLSKKTLSSGTDSVADQAGCCRRKINLSGGESNDTGPTNCMFHDLIEFLVSMKLSTIPRNDGRSISAVHQSSGYSFSLTFVNSKAGEVELLYRVLSLGTFERVAPEWMKEEVLRFSTRMCPVFFQRVSHVIKRYR</sequence>
<comment type="caution">
    <text evidence="4">The sequence shown here is derived from an EMBL/GenBank/DDBJ whole genome shotgun (WGS) entry which is preliminary data.</text>
</comment>
<name>A0A834FYI0_RHOSS</name>
<dbReference type="EMBL" id="WJXA01000013">
    <property type="protein sequence ID" value="KAF7120499.1"/>
    <property type="molecule type" value="Genomic_DNA"/>
</dbReference>
<feature type="domain" description="DUF7806" evidence="3">
    <location>
        <begin position="243"/>
        <end position="337"/>
    </location>
</feature>
<evidence type="ECO:0000259" key="3">
    <source>
        <dbReference type="Pfam" id="PF25091"/>
    </source>
</evidence>